<dbReference type="PRINTS" id="PR01590">
    <property type="entry name" value="HTHFIS"/>
</dbReference>
<dbReference type="OrthoDB" id="9803970at2"/>
<evidence type="ECO:0000256" key="6">
    <source>
        <dbReference type="ARBA" id="ARBA00024867"/>
    </source>
</evidence>
<dbReference type="PROSITE" id="PS50110">
    <property type="entry name" value="RESPONSE_REGULATORY"/>
    <property type="match status" value="1"/>
</dbReference>
<dbReference type="STRING" id="696281.Desru_0069"/>
<dbReference type="SMART" id="SM00448">
    <property type="entry name" value="REC"/>
    <property type="match status" value="1"/>
</dbReference>
<dbReference type="InterPro" id="IPR025662">
    <property type="entry name" value="Sigma_54_int_dom_ATP-bd_1"/>
</dbReference>
<dbReference type="PANTHER" id="PTHR32071">
    <property type="entry name" value="TRANSCRIPTIONAL REGULATORY PROTEIN"/>
    <property type="match status" value="1"/>
</dbReference>
<evidence type="ECO:0000259" key="8">
    <source>
        <dbReference type="PROSITE" id="PS50045"/>
    </source>
</evidence>
<dbReference type="InterPro" id="IPR027417">
    <property type="entry name" value="P-loop_NTPase"/>
</dbReference>
<dbReference type="SUPFAM" id="SSF52540">
    <property type="entry name" value="P-loop containing nucleoside triphosphate hydrolases"/>
    <property type="match status" value="1"/>
</dbReference>
<feature type="domain" description="Sigma-54 factor interaction" evidence="8">
    <location>
        <begin position="144"/>
        <end position="374"/>
    </location>
</feature>
<dbReference type="InterPro" id="IPR002078">
    <property type="entry name" value="Sigma_54_int"/>
</dbReference>
<keyword evidence="3" id="KW-0067">ATP-binding</keyword>
<dbReference type="Proteomes" id="UP000009234">
    <property type="component" value="Chromosome"/>
</dbReference>
<dbReference type="Pfam" id="PF00072">
    <property type="entry name" value="Response_reg"/>
    <property type="match status" value="1"/>
</dbReference>
<feature type="domain" description="Response regulatory" evidence="9">
    <location>
        <begin position="4"/>
        <end position="118"/>
    </location>
</feature>
<dbReference type="Gene3D" id="3.40.50.300">
    <property type="entry name" value="P-loop containing nucleotide triphosphate hydrolases"/>
    <property type="match status" value="1"/>
</dbReference>
<evidence type="ECO:0000256" key="7">
    <source>
        <dbReference type="PROSITE-ProRule" id="PRU00169"/>
    </source>
</evidence>
<evidence type="ECO:0000256" key="2">
    <source>
        <dbReference type="ARBA" id="ARBA00022741"/>
    </source>
</evidence>
<dbReference type="Gene3D" id="1.10.8.60">
    <property type="match status" value="1"/>
</dbReference>
<dbReference type="FunFam" id="3.40.50.300:FF:000006">
    <property type="entry name" value="DNA-binding transcriptional regulator NtrC"/>
    <property type="match status" value="1"/>
</dbReference>
<dbReference type="PROSITE" id="PS00675">
    <property type="entry name" value="SIGMA54_INTERACT_1"/>
    <property type="match status" value="1"/>
</dbReference>
<sequence length="480" mass="54412">MNVNVLIVDGERQIQTLFKRILGSQVYRVTAVDDAKSAYLKLAQKNFKVAMINFKLRDTTGLDLLQYIKNVQPECRCIIMTGYGSIETAIRAIQLGAYDYLEKPFESLEKVRRIVQSVGDFGEKESNHTEFESIRSCADTVGMVIGNSKEMRKVITTAYKIANKKVNVLISGETGTGKDVLARFIHAASDRKNNLFVPINCGALHESLLESELFGHEKGAFTGSNGTRKGIFELANKGTLFLDELSEASQAIQVKLLRVLETGEFLRLGGEKPIKTDVRIITATNANIENLVRSRKFRKDLYYRLNVVRLDLIPLRQRSEDIIEFVKHFAEKVAANYNHPTPPLFTELALHVLQCYPWYGNVRELYSIIQKIVLKDVSGVIDIKHLPKDIINSFSRQNGQNQSNFSPQKFKIQRLKGIIHSLNGLNNPQLEGKSSFHPRLLQDVEKEYIERTIEYYNGNVTLAARALGISRATLYRKIKQ</sequence>
<dbReference type="HOGENOM" id="CLU_000445_0_6_9"/>
<dbReference type="InterPro" id="IPR003593">
    <property type="entry name" value="AAA+_ATPase"/>
</dbReference>
<dbReference type="Pfam" id="PF00158">
    <property type="entry name" value="Sigma54_activat"/>
    <property type="match status" value="1"/>
</dbReference>
<dbReference type="Pfam" id="PF25601">
    <property type="entry name" value="AAA_lid_14"/>
    <property type="match status" value="1"/>
</dbReference>
<dbReference type="CDD" id="cd00009">
    <property type="entry name" value="AAA"/>
    <property type="match status" value="1"/>
</dbReference>
<dbReference type="SUPFAM" id="SSF46689">
    <property type="entry name" value="Homeodomain-like"/>
    <property type="match status" value="1"/>
</dbReference>
<dbReference type="PROSITE" id="PS00676">
    <property type="entry name" value="SIGMA54_INTERACT_2"/>
    <property type="match status" value="1"/>
</dbReference>
<dbReference type="GO" id="GO:0043565">
    <property type="term" value="F:sequence-specific DNA binding"/>
    <property type="evidence" value="ECO:0007669"/>
    <property type="project" value="InterPro"/>
</dbReference>
<evidence type="ECO:0000313" key="10">
    <source>
        <dbReference type="EMBL" id="AEG58370.1"/>
    </source>
</evidence>
<dbReference type="KEGG" id="dru:Desru_0069"/>
<comment type="caution">
    <text evidence="7">Lacks conserved residue(s) required for the propagation of feature annotation.</text>
</comment>
<dbReference type="InterPro" id="IPR011006">
    <property type="entry name" value="CheY-like_superfamily"/>
</dbReference>
<name>F6DLS7_DESRL</name>
<dbReference type="SMART" id="SM00382">
    <property type="entry name" value="AAA"/>
    <property type="match status" value="1"/>
</dbReference>
<keyword evidence="2" id="KW-0547">Nucleotide-binding</keyword>
<comment type="function">
    <text evidence="6">May play the central regulatory role in sporulation. It may be an element of the effector pathway responsible for the activation of sporulation genes in response to nutritional stress. Spo0A may act in concert with spo0H (a sigma factor) to control the expression of some genes that are critical to the sporulation process.</text>
</comment>
<protein>
    <recommendedName>
        <fullName evidence="1">Stage 0 sporulation protein A homolog</fullName>
    </recommendedName>
</protein>
<dbReference type="InterPro" id="IPR001789">
    <property type="entry name" value="Sig_transdc_resp-reg_receiver"/>
</dbReference>
<evidence type="ECO:0000256" key="3">
    <source>
        <dbReference type="ARBA" id="ARBA00022840"/>
    </source>
</evidence>
<dbReference type="PROSITE" id="PS50045">
    <property type="entry name" value="SIGMA54_INTERACT_4"/>
    <property type="match status" value="1"/>
</dbReference>
<accession>F6DLS7</accession>
<reference evidence="11" key="1">
    <citation type="submission" date="2011-05" db="EMBL/GenBank/DDBJ databases">
        <title>Complete sequence of Desulfotomaculum ruminis DSM 2154.</title>
        <authorList>
            <person name="Lucas S."/>
            <person name="Copeland A."/>
            <person name="Lapidus A."/>
            <person name="Cheng J.-F."/>
            <person name="Goodwin L."/>
            <person name="Pitluck S."/>
            <person name="Lu M."/>
            <person name="Detter J.C."/>
            <person name="Han C."/>
            <person name="Tapia R."/>
            <person name="Land M."/>
            <person name="Hauser L."/>
            <person name="Kyrpides N."/>
            <person name="Ivanova N."/>
            <person name="Mikhailova N."/>
            <person name="Pagani I."/>
            <person name="Stams A.J.M."/>
            <person name="Plugge C.M."/>
            <person name="Muyzer G."/>
            <person name="Kuever J."/>
            <person name="Parshina S.N."/>
            <person name="Ivanova A.E."/>
            <person name="Nazina T.N."/>
            <person name="Brambilla E."/>
            <person name="Spring S."/>
            <person name="Klenk H.-P."/>
            <person name="Woyke T."/>
        </authorList>
    </citation>
    <scope>NUCLEOTIDE SEQUENCE [LARGE SCALE GENOMIC DNA]</scope>
    <source>
        <strain evidence="11">ATCC 23193 / DSM 2154 / NCIB 8452 / DL</strain>
    </source>
</reference>
<dbReference type="GO" id="GO:0006355">
    <property type="term" value="P:regulation of DNA-templated transcription"/>
    <property type="evidence" value="ECO:0007669"/>
    <property type="project" value="InterPro"/>
</dbReference>
<evidence type="ECO:0000256" key="5">
    <source>
        <dbReference type="ARBA" id="ARBA00023163"/>
    </source>
</evidence>
<dbReference type="eggNOG" id="COG2204">
    <property type="taxonomic scope" value="Bacteria"/>
</dbReference>
<dbReference type="InterPro" id="IPR058031">
    <property type="entry name" value="AAA_lid_NorR"/>
</dbReference>
<dbReference type="Gene3D" id="3.40.50.2300">
    <property type="match status" value="1"/>
</dbReference>
<evidence type="ECO:0000256" key="1">
    <source>
        <dbReference type="ARBA" id="ARBA00018672"/>
    </source>
</evidence>
<dbReference type="Pfam" id="PF02954">
    <property type="entry name" value="HTH_8"/>
    <property type="match status" value="1"/>
</dbReference>
<dbReference type="GO" id="GO:0000160">
    <property type="term" value="P:phosphorelay signal transduction system"/>
    <property type="evidence" value="ECO:0007669"/>
    <property type="project" value="InterPro"/>
</dbReference>
<evidence type="ECO:0000313" key="11">
    <source>
        <dbReference type="Proteomes" id="UP000009234"/>
    </source>
</evidence>
<organism evidence="10 11">
    <name type="scientific">Desulforamulus ruminis (strain ATCC 23193 / DSM 2154 / NCIMB 8452 / DL)</name>
    <name type="common">Desulfotomaculum ruminis</name>
    <dbReference type="NCBI Taxonomy" id="696281"/>
    <lineage>
        <taxon>Bacteria</taxon>
        <taxon>Bacillati</taxon>
        <taxon>Bacillota</taxon>
        <taxon>Clostridia</taxon>
        <taxon>Eubacteriales</taxon>
        <taxon>Peptococcaceae</taxon>
        <taxon>Desulforamulus</taxon>
    </lineage>
</organism>
<evidence type="ECO:0000259" key="9">
    <source>
        <dbReference type="PROSITE" id="PS50110"/>
    </source>
</evidence>
<keyword evidence="5" id="KW-0804">Transcription</keyword>
<dbReference type="AlphaFoldDB" id="F6DLS7"/>
<evidence type="ECO:0000256" key="4">
    <source>
        <dbReference type="ARBA" id="ARBA00023015"/>
    </source>
</evidence>
<dbReference type="EMBL" id="CP002780">
    <property type="protein sequence ID" value="AEG58370.1"/>
    <property type="molecule type" value="Genomic_DNA"/>
</dbReference>
<dbReference type="InterPro" id="IPR025943">
    <property type="entry name" value="Sigma_54_int_dom_ATP-bd_2"/>
</dbReference>
<dbReference type="SUPFAM" id="SSF52172">
    <property type="entry name" value="CheY-like"/>
    <property type="match status" value="1"/>
</dbReference>
<keyword evidence="11" id="KW-1185">Reference proteome</keyword>
<dbReference type="InterPro" id="IPR002197">
    <property type="entry name" value="HTH_Fis"/>
</dbReference>
<dbReference type="InterPro" id="IPR009057">
    <property type="entry name" value="Homeodomain-like_sf"/>
</dbReference>
<dbReference type="Gene3D" id="1.10.10.60">
    <property type="entry name" value="Homeodomain-like"/>
    <property type="match status" value="1"/>
</dbReference>
<keyword evidence="4" id="KW-0805">Transcription regulation</keyword>
<dbReference type="GO" id="GO:0005524">
    <property type="term" value="F:ATP binding"/>
    <property type="evidence" value="ECO:0007669"/>
    <property type="project" value="UniProtKB-KW"/>
</dbReference>
<reference evidence="10 11" key="2">
    <citation type="journal article" date="2012" name="Stand. Genomic Sci.">
        <title>Complete genome sequence of the sulfate-reducing firmicute Desulfotomaculum ruminis type strain (DL(T)).</title>
        <authorList>
            <person name="Spring S."/>
            <person name="Visser M."/>
            <person name="Lu M."/>
            <person name="Copeland A."/>
            <person name="Lapidus A."/>
            <person name="Lucas S."/>
            <person name="Cheng J.F."/>
            <person name="Han C."/>
            <person name="Tapia R."/>
            <person name="Goodwin L.A."/>
            <person name="Pitluck S."/>
            <person name="Ivanova N."/>
            <person name="Land M."/>
            <person name="Hauser L."/>
            <person name="Larimer F."/>
            <person name="Rohde M."/>
            <person name="Goker M."/>
            <person name="Detter J.C."/>
            <person name="Kyrpides N.C."/>
            <person name="Woyke T."/>
            <person name="Schaap P.J."/>
            <person name="Plugge C.M."/>
            <person name="Muyzer G."/>
            <person name="Kuever J."/>
            <person name="Pereira I.A."/>
            <person name="Parshina S.N."/>
            <person name="Bernier-Latmani R."/>
            <person name="Stams A.J."/>
            <person name="Klenk H.P."/>
        </authorList>
    </citation>
    <scope>NUCLEOTIDE SEQUENCE [LARGE SCALE GENOMIC DNA]</scope>
    <source>
        <strain evidence="11">ATCC 23193 / DSM 2154 / NCIB 8452 / DL</strain>
    </source>
</reference>
<proteinExistence type="predicted"/>
<dbReference type="RefSeq" id="WP_013840152.1">
    <property type="nucleotide sequence ID" value="NC_015589.1"/>
</dbReference>
<gene>
    <name evidence="10" type="ordered locus">Desru_0069</name>
</gene>